<dbReference type="RefSeq" id="WP_225406794.1">
    <property type="nucleotide sequence ID" value="NZ_JAYJJR010000027.1"/>
</dbReference>
<feature type="compositionally biased region" description="Low complexity" evidence="1">
    <location>
        <begin position="189"/>
        <end position="208"/>
    </location>
</feature>
<evidence type="ECO:0000256" key="1">
    <source>
        <dbReference type="SAM" id="MobiDB-lite"/>
    </source>
</evidence>
<organism evidence="2 3">
    <name type="scientific">[Mycobacterium] crassicus</name>
    <dbReference type="NCBI Taxonomy" id="2872309"/>
    <lineage>
        <taxon>Bacteria</taxon>
        <taxon>Bacillati</taxon>
        <taxon>Actinomycetota</taxon>
        <taxon>Actinomycetes</taxon>
        <taxon>Mycobacteriales</taxon>
        <taxon>Mycobacteriaceae</taxon>
        <taxon>Mycolicibacter</taxon>
    </lineage>
</organism>
<dbReference type="Proteomes" id="UP001299596">
    <property type="component" value="Unassembled WGS sequence"/>
</dbReference>
<reference evidence="2 3" key="1">
    <citation type="submission" date="2023-12" db="EMBL/GenBank/DDBJ databases">
        <title>Description of new species of Mycobacterium terrae complex isolated from sewage at the Sao Paulo Zoological Park Foundation in Brazil.</title>
        <authorList>
            <person name="Romagnoli C.L."/>
            <person name="Conceicao E.C."/>
            <person name="Machado E."/>
            <person name="Barreto L.B.P.F."/>
            <person name="Sharma A."/>
            <person name="Silva N.M."/>
            <person name="Marques L.E."/>
            <person name="Juliana M.A."/>
            <person name="Lourenco M.C.S."/>
            <person name="Digiampietri L.A."/>
            <person name="Suffys P.N."/>
            <person name="Viana-Niero C."/>
        </authorList>
    </citation>
    <scope>NUCLEOTIDE SEQUENCE [LARGE SCALE GENOMIC DNA]</scope>
    <source>
        <strain evidence="2 3">MYC098</strain>
    </source>
</reference>
<sequence length="208" mass="22481">MRRDEPIPPFATEDPVDGIDVSAYWFRYCIGEDTKPDEIVELRANGAFHTDSRIKAEITELPVPPDDIYVRAARIPGQGLAAYAISTWLQPAAVGVLGAMAYNKIQSLKHQYGRPVTRTQYNAAEFDADQIRAATPLAQQQLQTEARTFISGHFSVQGNLTVLGVDIQDLRSETAYSGPSSFAMTGDRASLSSSTAKSGTATAGGQRG</sequence>
<keyword evidence="3" id="KW-1185">Reference proteome</keyword>
<feature type="region of interest" description="Disordered" evidence="1">
    <location>
        <begin position="178"/>
        <end position="208"/>
    </location>
</feature>
<proteinExistence type="predicted"/>
<protein>
    <submittedName>
        <fullName evidence="2">Uncharacterized protein</fullName>
    </submittedName>
</protein>
<comment type="caution">
    <text evidence="2">The sequence shown here is derived from an EMBL/GenBank/DDBJ whole genome shotgun (WGS) entry which is preliminary data.</text>
</comment>
<dbReference type="EMBL" id="JAYJJR010000027">
    <property type="protein sequence ID" value="MEB3024064.1"/>
    <property type="molecule type" value="Genomic_DNA"/>
</dbReference>
<evidence type="ECO:0000313" key="2">
    <source>
        <dbReference type="EMBL" id="MEB3024064.1"/>
    </source>
</evidence>
<gene>
    <name evidence="2" type="ORF">K6T79_23870</name>
</gene>
<evidence type="ECO:0000313" key="3">
    <source>
        <dbReference type="Proteomes" id="UP001299596"/>
    </source>
</evidence>
<name>A0ABU5XPD0_9MYCO</name>
<accession>A0ABU5XPD0</accession>